<accession>A0AA96LDT9</accession>
<gene>
    <name evidence="9" type="ORF">MJA45_27805</name>
</gene>
<feature type="DNA-binding region" description="OmpR/PhoB-type" evidence="7">
    <location>
        <begin position="146"/>
        <end position="245"/>
    </location>
</feature>
<protein>
    <submittedName>
        <fullName evidence="9">Winged-helix domain-containing protein</fullName>
    </submittedName>
</protein>
<name>A0AA96LDT9_9BACL</name>
<keyword evidence="2" id="KW-0597">Phosphoprotein</keyword>
<keyword evidence="10" id="KW-1185">Reference proteome</keyword>
<dbReference type="SMART" id="SM00862">
    <property type="entry name" value="Trans_reg_C"/>
    <property type="match status" value="1"/>
</dbReference>
<dbReference type="PROSITE" id="PS51755">
    <property type="entry name" value="OMPR_PHOB"/>
    <property type="match status" value="1"/>
</dbReference>
<dbReference type="RefSeq" id="WP_315605135.1">
    <property type="nucleotide sequence ID" value="NZ_CP130318.1"/>
</dbReference>
<keyword evidence="6" id="KW-0804">Transcription</keyword>
<dbReference type="KEGG" id="paun:MJA45_27805"/>
<dbReference type="AlphaFoldDB" id="A0AA96LDT9"/>
<dbReference type="EMBL" id="CP130318">
    <property type="protein sequence ID" value="WNQ11359.1"/>
    <property type="molecule type" value="Genomic_DNA"/>
</dbReference>
<evidence type="ECO:0000256" key="3">
    <source>
        <dbReference type="ARBA" id="ARBA00023012"/>
    </source>
</evidence>
<dbReference type="SUPFAM" id="SSF46894">
    <property type="entry name" value="C-terminal effector domain of the bipartite response regulators"/>
    <property type="match status" value="1"/>
</dbReference>
<evidence type="ECO:0000256" key="5">
    <source>
        <dbReference type="ARBA" id="ARBA00023125"/>
    </source>
</evidence>
<evidence type="ECO:0000256" key="2">
    <source>
        <dbReference type="ARBA" id="ARBA00022553"/>
    </source>
</evidence>
<evidence type="ECO:0000256" key="7">
    <source>
        <dbReference type="PROSITE-ProRule" id="PRU01091"/>
    </source>
</evidence>
<dbReference type="GO" id="GO:0000156">
    <property type="term" value="F:phosphorelay response regulator activity"/>
    <property type="evidence" value="ECO:0007669"/>
    <property type="project" value="TreeGrafter"/>
</dbReference>
<reference evidence="9 10" key="1">
    <citation type="submission" date="2022-02" db="EMBL/GenBank/DDBJ databases">
        <title>Paenibacillus sp. MBLB1776 Whole Genome Shotgun Sequencing.</title>
        <authorList>
            <person name="Hwang C.Y."/>
            <person name="Cho E.-S."/>
            <person name="Seo M.-J."/>
        </authorList>
    </citation>
    <scope>NUCLEOTIDE SEQUENCE [LARGE SCALE GENOMIC DNA]</scope>
    <source>
        <strain evidence="9 10">MBLB1776</strain>
    </source>
</reference>
<dbReference type="Gene3D" id="1.10.10.10">
    <property type="entry name" value="Winged helix-like DNA-binding domain superfamily/Winged helix DNA-binding domain"/>
    <property type="match status" value="1"/>
</dbReference>
<keyword evidence="5 7" id="KW-0238">DNA-binding</keyword>
<proteinExistence type="predicted"/>
<dbReference type="GO" id="GO:0005829">
    <property type="term" value="C:cytosol"/>
    <property type="evidence" value="ECO:0007669"/>
    <property type="project" value="TreeGrafter"/>
</dbReference>
<dbReference type="InterPro" id="IPR001867">
    <property type="entry name" value="OmpR/PhoB-type_DNA-bd"/>
</dbReference>
<dbReference type="Proteomes" id="UP001305702">
    <property type="component" value="Chromosome"/>
</dbReference>
<evidence type="ECO:0000259" key="8">
    <source>
        <dbReference type="PROSITE" id="PS51755"/>
    </source>
</evidence>
<dbReference type="GO" id="GO:0006355">
    <property type="term" value="P:regulation of DNA-templated transcription"/>
    <property type="evidence" value="ECO:0007669"/>
    <property type="project" value="InterPro"/>
</dbReference>
<evidence type="ECO:0000313" key="10">
    <source>
        <dbReference type="Proteomes" id="UP001305702"/>
    </source>
</evidence>
<dbReference type="InterPro" id="IPR016032">
    <property type="entry name" value="Sig_transdc_resp-reg_C-effctor"/>
</dbReference>
<evidence type="ECO:0000256" key="4">
    <source>
        <dbReference type="ARBA" id="ARBA00023015"/>
    </source>
</evidence>
<keyword evidence="4" id="KW-0805">Transcription regulation</keyword>
<dbReference type="GO" id="GO:0000976">
    <property type="term" value="F:transcription cis-regulatory region binding"/>
    <property type="evidence" value="ECO:0007669"/>
    <property type="project" value="TreeGrafter"/>
</dbReference>
<dbReference type="InterPro" id="IPR039420">
    <property type="entry name" value="WalR-like"/>
</dbReference>
<keyword evidence="3" id="KW-0902">Two-component regulatory system</keyword>
<evidence type="ECO:0000313" key="9">
    <source>
        <dbReference type="EMBL" id="WNQ11359.1"/>
    </source>
</evidence>
<dbReference type="PANTHER" id="PTHR48111">
    <property type="entry name" value="REGULATOR OF RPOS"/>
    <property type="match status" value="1"/>
</dbReference>
<organism evidence="9 10">
    <name type="scientific">Paenibacillus aurantius</name>
    <dbReference type="NCBI Taxonomy" id="2918900"/>
    <lineage>
        <taxon>Bacteria</taxon>
        <taxon>Bacillati</taxon>
        <taxon>Bacillota</taxon>
        <taxon>Bacilli</taxon>
        <taxon>Bacillales</taxon>
        <taxon>Paenibacillaceae</taxon>
        <taxon>Paenibacillus</taxon>
    </lineage>
</organism>
<dbReference type="FunFam" id="1.10.10.10:FF:000018">
    <property type="entry name" value="DNA-binding response regulator ResD"/>
    <property type="match status" value="1"/>
</dbReference>
<evidence type="ECO:0000256" key="6">
    <source>
        <dbReference type="ARBA" id="ARBA00023163"/>
    </source>
</evidence>
<sequence>MQNYEEAVPLSTLAYGQTSPYGEAAETGSYCGTTRRIVIVSPRPALLYPVVLELTARCYDVMLFHHADEAVLGLANGAMLLVDRTQGGPEAIRLPAGVRPALSLVGSEAQAAEWGEPGLLWPAPLAVVLERIERTAREDEVREHTAGTLQHKDLTVDLRRMTARREGERVELTKTEYDLLTALLAADGEVLTRDALMDRVWGDTYFGGSNTVDAHIKSLRQKLGDDPRRPRYIATVRGAGYRLAD</sequence>
<feature type="domain" description="OmpR/PhoB-type" evidence="8">
    <location>
        <begin position="146"/>
        <end position="245"/>
    </location>
</feature>
<comment type="subcellular location">
    <subcellularLocation>
        <location evidence="1">Cytoplasm</location>
    </subcellularLocation>
</comment>
<dbReference type="PANTHER" id="PTHR48111:SF1">
    <property type="entry name" value="TWO-COMPONENT RESPONSE REGULATOR ORR33"/>
    <property type="match status" value="1"/>
</dbReference>
<dbReference type="Pfam" id="PF00486">
    <property type="entry name" value="Trans_reg_C"/>
    <property type="match status" value="1"/>
</dbReference>
<dbReference type="GO" id="GO:0032993">
    <property type="term" value="C:protein-DNA complex"/>
    <property type="evidence" value="ECO:0007669"/>
    <property type="project" value="TreeGrafter"/>
</dbReference>
<dbReference type="CDD" id="cd00383">
    <property type="entry name" value="trans_reg_C"/>
    <property type="match status" value="1"/>
</dbReference>
<dbReference type="InterPro" id="IPR036388">
    <property type="entry name" value="WH-like_DNA-bd_sf"/>
</dbReference>
<evidence type="ECO:0000256" key="1">
    <source>
        <dbReference type="ARBA" id="ARBA00004496"/>
    </source>
</evidence>